<evidence type="ECO:0000256" key="5">
    <source>
        <dbReference type="RuleBase" id="RU004273"/>
    </source>
</evidence>
<reference evidence="8" key="1">
    <citation type="submission" date="2022-11" db="UniProtKB">
        <authorList>
            <consortium name="WormBaseParasite"/>
        </authorList>
    </citation>
    <scope>IDENTIFICATION</scope>
</reference>
<evidence type="ECO:0000313" key="8">
    <source>
        <dbReference type="WBParaSite" id="ACRNAN_scaffold533.g32729.t1"/>
    </source>
</evidence>
<dbReference type="EC" id="3.1.3.16" evidence="5"/>
<evidence type="ECO:0000256" key="3">
    <source>
        <dbReference type="ARBA" id="ARBA00022801"/>
    </source>
</evidence>
<feature type="domain" description="Serine/threonine specific protein phosphatases" evidence="6">
    <location>
        <begin position="49"/>
        <end position="54"/>
    </location>
</feature>
<dbReference type="Pfam" id="PF00149">
    <property type="entry name" value="Metallophos"/>
    <property type="match status" value="1"/>
</dbReference>
<accession>A0A914E2Q3</accession>
<dbReference type="PRINTS" id="PR00114">
    <property type="entry name" value="STPHPHTASE"/>
</dbReference>
<dbReference type="GO" id="GO:0004722">
    <property type="term" value="F:protein serine/threonine phosphatase activity"/>
    <property type="evidence" value="ECO:0007669"/>
    <property type="project" value="UniProtKB-EC"/>
</dbReference>
<evidence type="ECO:0000256" key="2">
    <source>
        <dbReference type="ARBA" id="ARBA00022723"/>
    </source>
</evidence>
<comment type="cofactor">
    <cofactor evidence="1">
        <name>Mn(2+)</name>
        <dbReference type="ChEBI" id="CHEBI:29035"/>
    </cofactor>
</comment>
<dbReference type="InterPro" id="IPR004843">
    <property type="entry name" value="Calcineurin-like_PHP"/>
</dbReference>
<evidence type="ECO:0000313" key="7">
    <source>
        <dbReference type="Proteomes" id="UP000887540"/>
    </source>
</evidence>
<comment type="similarity">
    <text evidence="5">Belongs to the PPP phosphatase family.</text>
</comment>
<protein>
    <recommendedName>
        <fullName evidence="5">Serine/threonine-protein phosphatase</fullName>
        <ecNumber evidence="5">3.1.3.16</ecNumber>
    </recommendedName>
</protein>
<dbReference type="AlphaFoldDB" id="A0A914E2Q3"/>
<evidence type="ECO:0000256" key="4">
    <source>
        <dbReference type="ARBA" id="ARBA00023211"/>
    </source>
</evidence>
<name>A0A914E2Q3_9BILA</name>
<evidence type="ECO:0000259" key="6">
    <source>
        <dbReference type="PROSITE" id="PS00125"/>
    </source>
</evidence>
<comment type="catalytic activity">
    <reaction evidence="5">
        <text>O-phospho-L-threonyl-[protein] + H2O = L-threonyl-[protein] + phosphate</text>
        <dbReference type="Rhea" id="RHEA:47004"/>
        <dbReference type="Rhea" id="RHEA-COMP:11060"/>
        <dbReference type="Rhea" id="RHEA-COMP:11605"/>
        <dbReference type="ChEBI" id="CHEBI:15377"/>
        <dbReference type="ChEBI" id="CHEBI:30013"/>
        <dbReference type="ChEBI" id="CHEBI:43474"/>
        <dbReference type="ChEBI" id="CHEBI:61977"/>
        <dbReference type="EC" id="3.1.3.16"/>
    </reaction>
</comment>
<keyword evidence="7" id="KW-1185">Reference proteome</keyword>
<organism evidence="7 8">
    <name type="scientific">Acrobeloides nanus</name>
    <dbReference type="NCBI Taxonomy" id="290746"/>
    <lineage>
        <taxon>Eukaryota</taxon>
        <taxon>Metazoa</taxon>
        <taxon>Ecdysozoa</taxon>
        <taxon>Nematoda</taxon>
        <taxon>Chromadorea</taxon>
        <taxon>Rhabditida</taxon>
        <taxon>Tylenchina</taxon>
        <taxon>Cephalobomorpha</taxon>
        <taxon>Cephaloboidea</taxon>
        <taxon>Cephalobidae</taxon>
        <taxon>Acrobeloides</taxon>
    </lineage>
</organism>
<dbReference type="WBParaSite" id="ACRNAN_scaffold533.g32729.t1">
    <property type="protein sequence ID" value="ACRNAN_scaffold533.g32729.t1"/>
    <property type="gene ID" value="ACRNAN_scaffold533.g32729"/>
</dbReference>
<keyword evidence="4" id="KW-0464">Manganese</keyword>
<dbReference type="InterPro" id="IPR047129">
    <property type="entry name" value="PPA2-like"/>
</dbReference>
<proteinExistence type="inferred from homology"/>
<dbReference type="InterPro" id="IPR006186">
    <property type="entry name" value="Ser/Thr-sp_prot-phosphatase"/>
</dbReference>
<dbReference type="PANTHER" id="PTHR45619">
    <property type="entry name" value="SERINE/THREONINE-PROTEIN PHOSPHATASE PP2A-RELATED"/>
    <property type="match status" value="1"/>
</dbReference>
<sequence>MELFTTGGQLPDTNYLFMGDYVDRGYHSVETVSLLVCLKLRYKDRITILRGNHESRSITQVYGFYDECQQKYGNSNVWTYFTDLFDYFPLTALINGQIFCLHGGLSPTIEQLDNIRCLDRVQEVPHEGPMSDLLWSDPDERDGWNFSSRGAGYAFGNDISEAFMRTNGISLISRAHQIVMEGFNWMHDRNVLTVFSAPNYVYRTGNRAAIMEIDDNLNSSIIQFDPAPSQIGKVFQKRTPDYFL</sequence>
<evidence type="ECO:0000256" key="1">
    <source>
        <dbReference type="ARBA" id="ARBA00001936"/>
    </source>
</evidence>
<dbReference type="GO" id="GO:0046872">
    <property type="term" value="F:metal ion binding"/>
    <property type="evidence" value="ECO:0007669"/>
    <property type="project" value="UniProtKB-KW"/>
</dbReference>
<dbReference type="SUPFAM" id="SSF56300">
    <property type="entry name" value="Metallo-dependent phosphatases"/>
    <property type="match status" value="1"/>
</dbReference>
<keyword evidence="2" id="KW-0479">Metal-binding</keyword>
<dbReference type="SMART" id="SM00156">
    <property type="entry name" value="PP2Ac"/>
    <property type="match status" value="1"/>
</dbReference>
<dbReference type="InterPro" id="IPR029052">
    <property type="entry name" value="Metallo-depent_PP-like"/>
</dbReference>
<dbReference type="PROSITE" id="PS00125">
    <property type="entry name" value="SER_THR_PHOSPHATASE"/>
    <property type="match status" value="1"/>
</dbReference>
<dbReference type="Proteomes" id="UP000887540">
    <property type="component" value="Unplaced"/>
</dbReference>
<dbReference type="Gene3D" id="3.60.21.10">
    <property type="match status" value="1"/>
</dbReference>
<keyword evidence="3 5" id="KW-0378">Hydrolase</keyword>